<dbReference type="AlphaFoldDB" id="A0AA37TLL7"/>
<dbReference type="InterPro" id="IPR035965">
    <property type="entry name" value="PAS-like_dom_sf"/>
</dbReference>
<dbReference type="EC" id="2.7.13.3" evidence="2"/>
<dbReference type="PRINTS" id="PR00344">
    <property type="entry name" value="BCTRLSENSOR"/>
</dbReference>
<dbReference type="InterPro" id="IPR003594">
    <property type="entry name" value="HATPase_dom"/>
</dbReference>
<dbReference type="InterPro" id="IPR003661">
    <property type="entry name" value="HisK_dim/P_dom"/>
</dbReference>
<keyword evidence="13" id="KW-1185">Reference proteome</keyword>
<feature type="domain" description="Response regulatory" evidence="9">
    <location>
        <begin position="1088"/>
        <end position="1204"/>
    </location>
</feature>
<dbReference type="SMART" id="SM00091">
    <property type="entry name" value="PAS"/>
    <property type="match status" value="5"/>
</dbReference>
<dbReference type="InterPro" id="IPR013655">
    <property type="entry name" value="PAS_fold_3"/>
</dbReference>
<dbReference type="InterPro" id="IPR013767">
    <property type="entry name" value="PAS_fold"/>
</dbReference>
<dbReference type="SUPFAM" id="SSF55874">
    <property type="entry name" value="ATPase domain of HSP90 chaperone/DNA topoisomerase II/histidine kinase"/>
    <property type="match status" value="1"/>
</dbReference>
<feature type="modified residue" description="4-aspartylphosphate" evidence="6">
    <location>
        <position position="1138"/>
    </location>
</feature>
<dbReference type="PANTHER" id="PTHR43304">
    <property type="entry name" value="PHYTOCHROME-LIKE PROTEIN CPH1"/>
    <property type="match status" value="1"/>
</dbReference>
<dbReference type="InterPro" id="IPR011006">
    <property type="entry name" value="CheY-like_superfamily"/>
</dbReference>
<dbReference type="PROSITE" id="PS50109">
    <property type="entry name" value="HIS_KIN"/>
    <property type="match status" value="1"/>
</dbReference>
<dbReference type="InterPro" id="IPR001610">
    <property type="entry name" value="PAC"/>
</dbReference>
<dbReference type="SMART" id="SM00448">
    <property type="entry name" value="REC"/>
    <property type="match status" value="1"/>
</dbReference>
<reference evidence="13" key="1">
    <citation type="journal article" date="2019" name="Int. J. Syst. Evol. Microbiol.">
        <title>The Global Catalogue of Microorganisms (GCM) 10K type strain sequencing project: providing services to taxonomists for standard genome sequencing and annotation.</title>
        <authorList>
            <consortium name="The Broad Institute Genomics Platform"/>
            <consortium name="The Broad Institute Genome Sequencing Center for Infectious Disease"/>
            <person name="Wu L."/>
            <person name="Ma J."/>
        </authorList>
    </citation>
    <scope>NUCLEOTIDE SEQUENCE [LARGE SCALE GENOMIC DNA]</scope>
    <source>
        <strain evidence="13">NBRC 103632</strain>
    </source>
</reference>
<dbReference type="InterPro" id="IPR004358">
    <property type="entry name" value="Sig_transdc_His_kin-like_C"/>
</dbReference>
<dbReference type="PANTHER" id="PTHR43304:SF1">
    <property type="entry name" value="PAC DOMAIN-CONTAINING PROTEIN"/>
    <property type="match status" value="1"/>
</dbReference>
<feature type="domain" description="PAS" evidence="10">
    <location>
        <begin position="303"/>
        <end position="360"/>
    </location>
</feature>
<feature type="domain" description="PAS" evidence="10">
    <location>
        <begin position="717"/>
        <end position="757"/>
    </location>
</feature>
<protein>
    <recommendedName>
        <fullName evidence="2">histidine kinase</fullName>
        <ecNumber evidence="2">2.7.13.3</ecNumber>
    </recommendedName>
</protein>
<evidence type="ECO:0000256" key="2">
    <source>
        <dbReference type="ARBA" id="ARBA00012438"/>
    </source>
</evidence>
<sequence>MPNTFFAGGGQCGDRVRAYDWAATSLGPITAWPQSLRTTVGLVLLSHVPMALLWGGDGVMIYNDAYAVFAGDRHPQLLGSKVREGWPEVADFNDHVMRVGLAGETLSYKDQELTLYRHGRPEQVWMNLDSSPVLDESGRPAGVLCILADTTDRVAAEMQPDDESEIRDSEARFASDERLRAALDASDTGTFRWNIRTNALDWDEALDRLFGLTPGETARSLDQFIALVHPDDRAGVIARCEDCAASGADFEMAFRVVRPDGSLRWLYDRGKTFRDPDGTPSYMTGACVDITERREAEERLRTSEERLRLIIETATDYAILTMDPDRRITSWSAGAEATFGYTAEEIIGQLGDVLFTPEDRAAAVPQAEAGTAMTDGVAPDVRWHLRKDGSRVFIRGAARALRDGQARGIGLLKIGRDETERSTAEERLRASEEFNRRVLASSADCIKVLSLDGRLEFMSEGGLCVMEVDDFSAIEGACWLDFWQGDDHAKALTAVEAAKRGDTGRFQGAAPTLKGSPRWWDVVVTPIQGASGRPEKLLSVSRDITATARASEKLRASEAQLVHSNALLAAVMEAVPGVVYAKDLQGRMLAANRGTAELVGKSIAEILGRTDLEFLDDPVQAESVMANDRRIIERRQPEIVEETVTSPDGIPRVWLSTKAPFTDATGTVSGLVGTSVDITHRKLAEERLRALNETLEQQVEERTRDRDRMWRLSTDVMLVADFQARIEAVNPAWTTLFGWPEEELVGRSFMGLVHPDDVAATLAEVGRLSEGITTLRFENRYRAKDGSYRWLSWTAVPDARFIHAVGRDIQAEKEAAEALAATEEALRQSQKMEAVGQLTGGLAHDFNNLLTGISGSLELMQARMSQGRMTDLDRYMSAAQGAAKRAAALTHRLLAFSRRQTLDPKPTDVNALIHGMEDLIRRTVGPSVHIEVVGAGGLWPALVDPPQLENALLNLCINARDAMPDGGRITIETANRWLDDRAARERDLPPGQYLSLCVSDSGTGMTPDIIAKAFDPFFTTKPIGQGTGLGLSMIYGFARQSGGQVRIYSEVEQGTTVCLYLPRHHGDVGEAEAAPDLADAPRAEQGETVLIVDDEPSVRMLVTEVLEDLGYTAIEAADAQSGLKVLQSDVRVDLLVTDVGLPGGMNGRQMADAARVKRPDLKVLFITGYAENAAVGNGHLEPGMAVLTKPFVMETLASRIREMIEA</sequence>
<dbReference type="InterPro" id="IPR013656">
    <property type="entry name" value="PAS_4"/>
</dbReference>
<feature type="domain" description="PAC" evidence="11">
    <location>
        <begin position="250"/>
        <end position="302"/>
    </location>
</feature>
<gene>
    <name evidence="12" type="ORF">GCM10007890_37440</name>
</gene>
<dbReference type="Pfam" id="PF00072">
    <property type="entry name" value="Response_reg"/>
    <property type="match status" value="1"/>
</dbReference>
<dbReference type="SMART" id="SM00086">
    <property type="entry name" value="PAC"/>
    <property type="match status" value="6"/>
</dbReference>
<evidence type="ECO:0000256" key="6">
    <source>
        <dbReference type="PROSITE-ProRule" id="PRU00169"/>
    </source>
</evidence>
<dbReference type="InterPro" id="IPR001789">
    <property type="entry name" value="Sig_transdc_resp-reg_receiver"/>
</dbReference>
<evidence type="ECO:0000256" key="1">
    <source>
        <dbReference type="ARBA" id="ARBA00000085"/>
    </source>
</evidence>
<feature type="domain" description="PAS" evidence="10">
    <location>
        <begin position="175"/>
        <end position="233"/>
    </location>
</feature>
<dbReference type="InterPro" id="IPR052162">
    <property type="entry name" value="Sensor_kinase/Photoreceptor"/>
</dbReference>
<dbReference type="SUPFAM" id="SSF55785">
    <property type="entry name" value="PYP-like sensor domain (PAS domain)"/>
    <property type="match status" value="6"/>
</dbReference>
<dbReference type="EMBL" id="BSPL01000018">
    <property type="protein sequence ID" value="GLS71731.1"/>
    <property type="molecule type" value="Genomic_DNA"/>
</dbReference>
<evidence type="ECO:0000259" key="10">
    <source>
        <dbReference type="PROSITE" id="PS50112"/>
    </source>
</evidence>
<dbReference type="Gene3D" id="3.30.565.10">
    <property type="entry name" value="Histidine kinase-like ATPase, C-terminal domain"/>
    <property type="match status" value="1"/>
</dbReference>
<evidence type="ECO:0000256" key="3">
    <source>
        <dbReference type="ARBA" id="ARBA00022553"/>
    </source>
</evidence>
<dbReference type="CDD" id="cd18161">
    <property type="entry name" value="REC_hyHK_blue-like"/>
    <property type="match status" value="1"/>
</dbReference>
<feature type="coiled-coil region" evidence="7">
    <location>
        <begin position="681"/>
        <end position="708"/>
    </location>
</feature>
<dbReference type="Pfam" id="PF00512">
    <property type="entry name" value="HisKA"/>
    <property type="match status" value="1"/>
</dbReference>
<dbReference type="Gene3D" id="3.30.450.20">
    <property type="entry name" value="PAS domain"/>
    <property type="match status" value="6"/>
</dbReference>
<organism evidence="12 13">
    <name type="scientific">Methylobacterium tardum</name>
    <dbReference type="NCBI Taxonomy" id="374432"/>
    <lineage>
        <taxon>Bacteria</taxon>
        <taxon>Pseudomonadati</taxon>
        <taxon>Pseudomonadota</taxon>
        <taxon>Alphaproteobacteria</taxon>
        <taxon>Hyphomicrobiales</taxon>
        <taxon>Methylobacteriaceae</taxon>
        <taxon>Methylobacterium</taxon>
    </lineage>
</organism>
<comment type="catalytic activity">
    <reaction evidence="1">
        <text>ATP + protein L-histidine = ADP + protein N-phospho-L-histidine.</text>
        <dbReference type="EC" id="2.7.13.3"/>
    </reaction>
</comment>
<dbReference type="SUPFAM" id="SSF47384">
    <property type="entry name" value="Homodimeric domain of signal transducing histidine kinase"/>
    <property type="match status" value="1"/>
</dbReference>
<feature type="domain" description="PAC" evidence="11">
    <location>
        <begin position="502"/>
        <end position="556"/>
    </location>
</feature>
<dbReference type="InterPro" id="IPR036890">
    <property type="entry name" value="HATPase_C_sf"/>
</dbReference>
<dbReference type="Pfam" id="PF00989">
    <property type="entry name" value="PAS"/>
    <property type="match status" value="1"/>
</dbReference>
<dbReference type="SMART" id="SM00388">
    <property type="entry name" value="HisKA"/>
    <property type="match status" value="1"/>
</dbReference>
<dbReference type="GO" id="GO:0006355">
    <property type="term" value="P:regulation of DNA-templated transcription"/>
    <property type="evidence" value="ECO:0007669"/>
    <property type="project" value="InterPro"/>
</dbReference>
<name>A0AA37TLL7_9HYPH</name>
<accession>A0AA37TLL7</accession>
<dbReference type="InterPro" id="IPR036097">
    <property type="entry name" value="HisK_dim/P_sf"/>
</dbReference>
<feature type="domain" description="PAC" evidence="11">
    <location>
        <begin position="377"/>
        <end position="430"/>
    </location>
</feature>
<dbReference type="NCBIfam" id="TIGR00229">
    <property type="entry name" value="sensory_box"/>
    <property type="match status" value="4"/>
</dbReference>
<dbReference type="PROSITE" id="PS50110">
    <property type="entry name" value="RESPONSE_REGULATORY"/>
    <property type="match status" value="1"/>
</dbReference>
<dbReference type="InterPro" id="IPR000700">
    <property type="entry name" value="PAS-assoc_C"/>
</dbReference>
<evidence type="ECO:0000256" key="5">
    <source>
        <dbReference type="ARBA" id="ARBA00022777"/>
    </source>
</evidence>
<dbReference type="GO" id="GO:0000155">
    <property type="term" value="F:phosphorelay sensor kinase activity"/>
    <property type="evidence" value="ECO:0007669"/>
    <property type="project" value="InterPro"/>
</dbReference>
<dbReference type="RefSeq" id="WP_238198848.1">
    <property type="nucleotide sequence ID" value="NZ_BPQZ01000027.1"/>
</dbReference>
<feature type="domain" description="Histidine kinase" evidence="8">
    <location>
        <begin position="841"/>
        <end position="1065"/>
    </location>
</feature>
<evidence type="ECO:0000313" key="12">
    <source>
        <dbReference type="EMBL" id="GLS71731.1"/>
    </source>
</evidence>
<dbReference type="PROSITE" id="PS50112">
    <property type="entry name" value="PAS"/>
    <property type="match status" value="4"/>
</dbReference>
<evidence type="ECO:0000256" key="4">
    <source>
        <dbReference type="ARBA" id="ARBA00022679"/>
    </source>
</evidence>
<dbReference type="SMART" id="SM00387">
    <property type="entry name" value="HATPase_c"/>
    <property type="match status" value="1"/>
</dbReference>
<keyword evidence="7" id="KW-0175">Coiled coil</keyword>
<evidence type="ECO:0000313" key="13">
    <source>
        <dbReference type="Proteomes" id="UP001157440"/>
    </source>
</evidence>
<evidence type="ECO:0000259" key="8">
    <source>
        <dbReference type="PROSITE" id="PS50109"/>
    </source>
</evidence>
<dbReference type="SUPFAM" id="SSF52172">
    <property type="entry name" value="CheY-like"/>
    <property type="match status" value="1"/>
</dbReference>
<feature type="domain" description="PAS" evidence="10">
    <location>
        <begin position="564"/>
        <end position="635"/>
    </location>
</feature>
<dbReference type="InterPro" id="IPR000014">
    <property type="entry name" value="PAS"/>
</dbReference>
<dbReference type="InterPro" id="IPR005467">
    <property type="entry name" value="His_kinase_dom"/>
</dbReference>
<dbReference type="CDD" id="cd16919">
    <property type="entry name" value="HATPase_CckA-like"/>
    <property type="match status" value="1"/>
</dbReference>
<evidence type="ECO:0000259" key="9">
    <source>
        <dbReference type="PROSITE" id="PS50110"/>
    </source>
</evidence>
<dbReference type="Pfam" id="PF08447">
    <property type="entry name" value="PAS_3"/>
    <property type="match status" value="2"/>
</dbReference>
<feature type="domain" description="PAC" evidence="11">
    <location>
        <begin position="638"/>
        <end position="690"/>
    </location>
</feature>
<dbReference type="Pfam" id="PF08448">
    <property type="entry name" value="PAS_4"/>
    <property type="match status" value="3"/>
</dbReference>
<keyword evidence="3 6" id="KW-0597">Phosphoprotein</keyword>
<dbReference type="Gene3D" id="1.10.287.130">
    <property type="match status" value="1"/>
</dbReference>
<keyword evidence="5" id="KW-0418">Kinase</keyword>
<keyword evidence="4" id="KW-0808">Transferase</keyword>
<comment type="caution">
    <text evidence="12">The sequence shown here is derived from an EMBL/GenBank/DDBJ whole genome shotgun (WGS) entry which is preliminary data.</text>
</comment>
<dbReference type="Proteomes" id="UP001157440">
    <property type="component" value="Unassembled WGS sequence"/>
</dbReference>
<proteinExistence type="predicted"/>
<evidence type="ECO:0000256" key="7">
    <source>
        <dbReference type="SAM" id="Coils"/>
    </source>
</evidence>
<dbReference type="Pfam" id="PF02518">
    <property type="entry name" value="HATPase_c"/>
    <property type="match status" value="1"/>
</dbReference>
<dbReference type="CDD" id="cd00082">
    <property type="entry name" value="HisKA"/>
    <property type="match status" value="1"/>
</dbReference>
<evidence type="ECO:0000259" key="11">
    <source>
        <dbReference type="PROSITE" id="PS50113"/>
    </source>
</evidence>
<feature type="domain" description="PAC" evidence="11">
    <location>
        <begin position="109"/>
        <end position="162"/>
    </location>
</feature>
<dbReference type="PROSITE" id="PS50113">
    <property type="entry name" value="PAC"/>
    <property type="match status" value="5"/>
</dbReference>
<dbReference type="Gene3D" id="2.10.70.100">
    <property type="match status" value="1"/>
</dbReference>
<dbReference type="CDD" id="cd00130">
    <property type="entry name" value="PAS"/>
    <property type="match status" value="4"/>
</dbReference>
<dbReference type="Gene3D" id="3.40.50.2300">
    <property type="match status" value="1"/>
</dbReference>